<name>S4TDN6_9VIRU</name>
<protein>
    <submittedName>
        <fullName evidence="1">Uncharacterized protein</fullName>
    </submittedName>
</protein>
<organism evidence="1">
    <name type="scientific">uncultured marine virus</name>
    <dbReference type="NCBI Taxonomy" id="186617"/>
    <lineage>
        <taxon>Viruses</taxon>
        <taxon>environmental samples</taxon>
    </lineage>
</organism>
<accession>S4TDN6</accession>
<reference evidence="1" key="1">
    <citation type="journal article" date="2013" name="ISME J.">
        <title>Previously unknown and highly divergent ssDNA viruses populate the oceans.</title>
        <authorList>
            <person name="Labonte J.M."/>
            <person name="Suttle C.A."/>
        </authorList>
    </citation>
    <scope>NUCLEOTIDE SEQUENCE</scope>
</reference>
<proteinExistence type="predicted"/>
<evidence type="ECO:0000313" key="1">
    <source>
        <dbReference type="EMBL" id="AGA18300.1"/>
    </source>
</evidence>
<sequence length="343" mass="37063">MSRKGRSPNTPCRKSGSCYIGNAQSVGWASIMATKKNSTPAVRYLRYELTNSSTPNTETSHYIDLAKDLSAINRRLYRQGRAYHVKRVSIVSSNTIPSPGQNAGRVTVSTVPDSWVVRNAWRRGFEMWNQMNKQSVLGNQASLKPKFHDFKIRGIGSYAPAPTYLTPKDNGGGSLSVGEWTYTAMVSPDGTTSADSFNLTLLGDHIGAAGARTSVSLVKSYGESRATVQDNDPNRTAVNIDDPLINLFDDGTVVDEIANNLLYHNEDTPYDNDLYPGESGNMPQPLVNQQTTLGADGRATVGGFTAICGLVEIEATSPIGDDVYSVLVELAPGSYRGISAEVI</sequence>
<dbReference type="EMBL" id="JX904218">
    <property type="protein sequence ID" value="AGA18300.1"/>
    <property type="molecule type" value="Genomic_DNA"/>
</dbReference>